<protein>
    <submittedName>
        <fullName evidence="2">Uncharacterized protein</fullName>
    </submittedName>
</protein>
<evidence type="ECO:0000256" key="1">
    <source>
        <dbReference type="SAM" id="MobiDB-lite"/>
    </source>
</evidence>
<accession>A0AAN8FSM6</accession>
<sequence length="339" mass="37670">MCCPSNEPSRDNQPTCPPPSLTVLDPHGFPLKCSPRSRTCPQERMICVDVGLAYVCCEQVQQEVLTHNSVAFSKRRRAPQSKGEKGKRRTSVGPEQFLDCPLNSIGLLNGDGSRMQCNSKTKCSGRNTFCHGDLKRSICCERYEFATSVLDSVEGTATSNVESPNKSQDAVNQVQMVETKSAIVKESIETPTRMGSASARTSRNEVVDIPSPATRNSVMTHDVLHSKSDSTATVQVDSISSTSTAPFENTSPETSATTARTNSSVPARLVQLRQQRVEFSTTFPSQLLSRQDKRSMAQQFLLHQIRNGWPYDERFYRKDLDAFSPEQRRDMARMQFSDG</sequence>
<dbReference type="AlphaFoldDB" id="A0AAN8FSM6"/>
<organism evidence="2 3">
    <name type="scientific">Trichostrongylus colubriformis</name>
    <name type="common">Black scour worm</name>
    <dbReference type="NCBI Taxonomy" id="6319"/>
    <lineage>
        <taxon>Eukaryota</taxon>
        <taxon>Metazoa</taxon>
        <taxon>Ecdysozoa</taxon>
        <taxon>Nematoda</taxon>
        <taxon>Chromadorea</taxon>
        <taxon>Rhabditida</taxon>
        <taxon>Rhabditina</taxon>
        <taxon>Rhabditomorpha</taxon>
        <taxon>Strongyloidea</taxon>
        <taxon>Trichostrongylidae</taxon>
        <taxon>Trichostrongylus</taxon>
    </lineage>
</organism>
<gene>
    <name evidence="2" type="ORF">GCK32_000138</name>
</gene>
<feature type="region of interest" description="Disordered" evidence="1">
    <location>
        <begin position="74"/>
        <end position="95"/>
    </location>
</feature>
<comment type="caution">
    <text evidence="2">The sequence shown here is derived from an EMBL/GenBank/DDBJ whole genome shotgun (WGS) entry which is preliminary data.</text>
</comment>
<reference evidence="2 3" key="1">
    <citation type="submission" date="2019-10" db="EMBL/GenBank/DDBJ databases">
        <title>Assembly and Annotation for the nematode Trichostrongylus colubriformis.</title>
        <authorList>
            <person name="Martin J."/>
        </authorList>
    </citation>
    <scope>NUCLEOTIDE SEQUENCE [LARGE SCALE GENOMIC DNA]</scope>
    <source>
        <strain evidence="2">G859</strain>
        <tissue evidence="2">Whole worm</tissue>
    </source>
</reference>
<dbReference type="Proteomes" id="UP001331761">
    <property type="component" value="Unassembled WGS sequence"/>
</dbReference>
<proteinExistence type="predicted"/>
<evidence type="ECO:0000313" key="2">
    <source>
        <dbReference type="EMBL" id="KAK5980037.1"/>
    </source>
</evidence>
<name>A0AAN8FSM6_TRICO</name>
<feature type="region of interest" description="Disordered" evidence="1">
    <location>
        <begin position="225"/>
        <end position="262"/>
    </location>
</feature>
<evidence type="ECO:0000313" key="3">
    <source>
        <dbReference type="Proteomes" id="UP001331761"/>
    </source>
</evidence>
<dbReference type="EMBL" id="WIXE01007861">
    <property type="protein sequence ID" value="KAK5980037.1"/>
    <property type="molecule type" value="Genomic_DNA"/>
</dbReference>
<feature type="compositionally biased region" description="Basic residues" evidence="1">
    <location>
        <begin position="74"/>
        <end position="90"/>
    </location>
</feature>
<feature type="compositionally biased region" description="Polar residues" evidence="1">
    <location>
        <begin position="229"/>
        <end position="262"/>
    </location>
</feature>
<keyword evidence="3" id="KW-1185">Reference proteome</keyword>